<accession>A0A8J3E863</accession>
<evidence type="ECO:0000313" key="1">
    <source>
        <dbReference type="EMBL" id="GGF92431.1"/>
    </source>
</evidence>
<sequence>MEALFKQLKQIFKADMNLLDTTKLQAPVYGENEDYEALLCDKGELSTTIELHGYSSIISSQNAIQNIQYIVDQLSNFFASEDSRLIVSFVNDPDDHSYFDLAVNYYDKCADRLNLNVHDIHRQDAETLKRLTRSDRMLMTIETGEGVLDTLNAKEANIERNSYVARLLNQIGFQGDMKTVLKQKYYGQNPLSFNRAVMRYHQDTLKSVIATLTAIGGFKFHVHTSKETLQFYRCILNRNANREWTPVTYDSKREQSVNLMQMRIDESADKNSLSGYLLPPLLTQIIGDDMKLDAQGIISFNGFHYQSMSVEVPQNILTSFKSLLNKTLHLPYLMNWHLTASSKSVNALLARASLIGMAGIIPGPNNCNRIKDDGAVIEAVRKRESEPLAIYRLSILTWHQDKDILSTQSSNLRKMIEDWGTQSLKIEKAMPHQSMMESLPSIAEPTIHKGMACCVFDAFVQMPWQRFRSPWSDGLINFINAEDYSVYPFDPGEKQKSFPRVIVIGPPGTGKTFLNASVLHATLFREPYRQLPLTGVVTIGYDGQLFANSIRDALPEDKKHLVFYDEPQLNEKFAVNIFDLPYGARHPSNAQRASIVNFIDQCVADLGQSSFGRDFSSLLDEIVIAAYQYFSDQSDHPKLWTQGMDNEVDSVLLQDGFDYYKLRNYNWWELFDHFHDKGDFRMAYRCQQQAMPTIKELPDVLPEFKSIVDSARKLKSDNGVVLLDIFINKIKLICTKYPNAVITTRYNIEGARVHILDLQYVCGKQDEDQSSAETEEERQASVMYMLYVNIFRNKFNIHKNMQAFKSDLDIDEKYHAYHEKLIKAEVGIPKIVRVYEKHRSKKAKNFNKDLSRDVREGRKYGYDFGGDSQLLEDWDKALVRQMGCVFISSMGESEDERDTYRKYLGFDETHFALAKRHLRGRHSKYGQPFLLVVQDIDGESGRFIVPVYYLASTNKLWAFKTDEVDYIFKQRLEDKLKGISKQPVYHARLILSDQFPSSSIKRSRERLISSGEADDNDQADDILLKNCINAYYELIDTELPI</sequence>
<dbReference type="RefSeq" id="WP_117002068.1">
    <property type="nucleotide sequence ID" value="NZ_BMJS01000005.1"/>
</dbReference>
<name>A0A8J3E863_9GAMM</name>
<dbReference type="InterPro" id="IPR027417">
    <property type="entry name" value="P-loop_NTPase"/>
</dbReference>
<organism evidence="1 2">
    <name type="scientific">Cysteiniphilum litorale</name>
    <dbReference type="NCBI Taxonomy" id="2056700"/>
    <lineage>
        <taxon>Bacteria</taxon>
        <taxon>Pseudomonadati</taxon>
        <taxon>Pseudomonadota</taxon>
        <taxon>Gammaproteobacteria</taxon>
        <taxon>Thiotrichales</taxon>
        <taxon>Fastidiosibacteraceae</taxon>
        <taxon>Cysteiniphilum</taxon>
    </lineage>
</organism>
<dbReference type="EMBL" id="BMJS01000005">
    <property type="protein sequence ID" value="GGF92431.1"/>
    <property type="molecule type" value="Genomic_DNA"/>
</dbReference>
<keyword evidence="2" id="KW-1185">Reference proteome</keyword>
<protein>
    <submittedName>
        <fullName evidence="1">Type IVa secretion system protein IcmB</fullName>
    </submittedName>
</protein>
<gene>
    <name evidence="1" type="primary">icmB</name>
    <name evidence="1" type="ORF">GCM10010995_07020</name>
</gene>
<reference evidence="1" key="2">
    <citation type="submission" date="2020-09" db="EMBL/GenBank/DDBJ databases">
        <authorList>
            <person name="Sun Q."/>
            <person name="Zhou Y."/>
        </authorList>
    </citation>
    <scope>NUCLEOTIDE SEQUENCE</scope>
    <source>
        <strain evidence="1">CGMCC 1.15758</strain>
    </source>
</reference>
<dbReference type="AlphaFoldDB" id="A0A8J3E863"/>
<dbReference type="Proteomes" id="UP000636949">
    <property type="component" value="Unassembled WGS sequence"/>
</dbReference>
<evidence type="ECO:0000313" key="2">
    <source>
        <dbReference type="Proteomes" id="UP000636949"/>
    </source>
</evidence>
<comment type="caution">
    <text evidence="1">The sequence shown here is derived from an EMBL/GenBank/DDBJ whole genome shotgun (WGS) entry which is preliminary data.</text>
</comment>
<proteinExistence type="predicted"/>
<dbReference type="SUPFAM" id="SSF52540">
    <property type="entry name" value="P-loop containing nucleoside triphosphate hydrolases"/>
    <property type="match status" value="1"/>
</dbReference>
<reference evidence="1" key="1">
    <citation type="journal article" date="2014" name="Int. J. Syst. Evol. Microbiol.">
        <title>Complete genome sequence of Corynebacterium casei LMG S-19264T (=DSM 44701T), isolated from a smear-ripened cheese.</title>
        <authorList>
            <consortium name="US DOE Joint Genome Institute (JGI-PGF)"/>
            <person name="Walter F."/>
            <person name="Albersmeier A."/>
            <person name="Kalinowski J."/>
            <person name="Ruckert C."/>
        </authorList>
    </citation>
    <scope>NUCLEOTIDE SEQUENCE</scope>
    <source>
        <strain evidence="1">CGMCC 1.15758</strain>
    </source>
</reference>